<dbReference type="PROSITE" id="PS51278">
    <property type="entry name" value="GATASE_TYPE_2"/>
    <property type="match status" value="1"/>
</dbReference>
<dbReference type="PANTHER" id="PTHR10937:SF0">
    <property type="entry name" value="GLUTAMINE--FRUCTOSE-6-PHOSPHATE TRANSAMINASE (ISOMERIZING)"/>
    <property type="match status" value="1"/>
</dbReference>
<protein>
    <recommendedName>
        <fullName evidence="6">Glutamine--fructose-6-phosphate aminotransferase [isomerizing]</fullName>
        <ecNumber evidence="5">2.6.1.16</ecNumber>
    </recommendedName>
    <alternativeName>
        <fullName evidence="13">D-fructose-6-phosphate amidotransferase</fullName>
    </alternativeName>
    <alternativeName>
        <fullName evidence="12">Hexosephosphate aminotransferase</fullName>
    </alternativeName>
</protein>
<evidence type="ECO:0000256" key="9">
    <source>
        <dbReference type="ARBA" id="ARBA00022679"/>
    </source>
</evidence>
<evidence type="ECO:0000256" key="5">
    <source>
        <dbReference type="ARBA" id="ARBA00012916"/>
    </source>
</evidence>
<dbReference type="CDD" id="cd05008">
    <property type="entry name" value="SIS_GlmS_GlmD_1"/>
    <property type="match status" value="1"/>
</dbReference>
<dbReference type="InterPro" id="IPR035466">
    <property type="entry name" value="GlmS/AgaS_SIS"/>
</dbReference>
<comment type="pathway">
    <text evidence="4">Nucleotide-sugar biosynthesis; UDP-N-acetyl-alpha-D-glucosamine biosynthesis; alpha-D-glucosamine 6-phosphate from D-fructose 6-phosphate: step 1/1.</text>
</comment>
<keyword evidence="7" id="KW-0963">Cytoplasm</keyword>
<evidence type="ECO:0000256" key="3">
    <source>
        <dbReference type="ARBA" id="ARBA00004496"/>
    </source>
</evidence>
<dbReference type="InterPro" id="IPR035490">
    <property type="entry name" value="GlmS/FrlB_SIS"/>
</dbReference>
<comment type="function">
    <text evidence="2">Involved in amino sugar synthesis (formation of chitin, supplies the amino sugars of asparagine-linked oligosaccharides of glycoproteins).</text>
</comment>
<feature type="domain" description="SIS" evidence="15">
    <location>
        <begin position="461"/>
        <end position="602"/>
    </location>
</feature>
<evidence type="ECO:0000259" key="14">
    <source>
        <dbReference type="PROSITE" id="PS51278"/>
    </source>
</evidence>
<dbReference type="InterPro" id="IPR017932">
    <property type="entry name" value="GATase_2_dom"/>
</dbReference>
<accession>A0AA38XSF0</accession>
<dbReference type="CDD" id="cd00714">
    <property type="entry name" value="GFAT"/>
    <property type="match status" value="1"/>
</dbReference>
<comment type="caution">
    <text evidence="16">The sequence shown here is derived from an EMBL/GenBank/DDBJ whole genome shotgun (WGS) entry which is preliminary data.</text>
</comment>
<evidence type="ECO:0000256" key="7">
    <source>
        <dbReference type="ARBA" id="ARBA00022490"/>
    </source>
</evidence>
<dbReference type="NCBIfam" id="NF001484">
    <property type="entry name" value="PRK00331.1"/>
    <property type="match status" value="1"/>
</dbReference>
<keyword evidence="8" id="KW-0032">Aminotransferase</keyword>
<comment type="catalytic activity">
    <reaction evidence="1">
        <text>D-fructose 6-phosphate + L-glutamine = D-glucosamine 6-phosphate + L-glutamate</text>
        <dbReference type="Rhea" id="RHEA:13237"/>
        <dbReference type="ChEBI" id="CHEBI:29985"/>
        <dbReference type="ChEBI" id="CHEBI:58359"/>
        <dbReference type="ChEBI" id="CHEBI:58725"/>
        <dbReference type="ChEBI" id="CHEBI:61527"/>
        <dbReference type="EC" id="2.6.1.16"/>
    </reaction>
</comment>
<dbReference type="GO" id="GO:0006487">
    <property type="term" value="P:protein N-linked glycosylation"/>
    <property type="evidence" value="ECO:0007669"/>
    <property type="project" value="TreeGrafter"/>
</dbReference>
<dbReference type="GO" id="GO:0006031">
    <property type="term" value="P:chitin biosynthetic process"/>
    <property type="evidence" value="ECO:0007669"/>
    <property type="project" value="UniProtKB-ARBA"/>
</dbReference>
<keyword evidence="11" id="KW-0315">Glutamine amidotransferase</keyword>
<dbReference type="InterPro" id="IPR046348">
    <property type="entry name" value="SIS_dom_sf"/>
</dbReference>
<dbReference type="FunFam" id="3.60.20.10:FF:000006">
    <property type="entry name" value="Glutamine--fructose-6-phosphate aminotransferase [isomerizing]"/>
    <property type="match status" value="1"/>
</dbReference>
<evidence type="ECO:0000313" key="16">
    <source>
        <dbReference type="EMBL" id="KAJ9619993.1"/>
    </source>
</evidence>
<evidence type="ECO:0000256" key="1">
    <source>
        <dbReference type="ARBA" id="ARBA00001031"/>
    </source>
</evidence>
<name>A0AA38XSF0_9EURO</name>
<dbReference type="PROSITE" id="PS51464">
    <property type="entry name" value="SIS"/>
    <property type="match status" value="2"/>
</dbReference>
<dbReference type="FunFam" id="3.40.50.10490:FF:000001">
    <property type="entry name" value="Glutamine--fructose-6-phosphate aminotransferase [isomerizing]"/>
    <property type="match status" value="1"/>
</dbReference>
<dbReference type="Gene3D" id="3.40.50.10490">
    <property type="entry name" value="Glucose-6-phosphate isomerase like protein, domain 1"/>
    <property type="match status" value="2"/>
</dbReference>
<dbReference type="PANTHER" id="PTHR10937">
    <property type="entry name" value="GLUCOSAMINE--FRUCTOSE-6-PHOSPHATE AMINOTRANSFERASE, ISOMERIZING"/>
    <property type="match status" value="1"/>
</dbReference>
<reference evidence="16" key="1">
    <citation type="submission" date="2022-10" db="EMBL/GenBank/DDBJ databases">
        <title>Culturing micro-colonial fungi from biological soil crusts in the Mojave desert and describing Neophaeococcomyces mojavensis, and introducing the new genera and species Taxawa tesnikishii.</title>
        <authorList>
            <person name="Kurbessoian T."/>
            <person name="Stajich J.E."/>
        </authorList>
    </citation>
    <scope>NUCLEOTIDE SEQUENCE</scope>
    <source>
        <strain evidence="16">TK_35</strain>
    </source>
</reference>
<evidence type="ECO:0000256" key="6">
    <source>
        <dbReference type="ARBA" id="ARBA00016090"/>
    </source>
</evidence>
<gene>
    <name evidence="16" type="ORF">H2204_012418</name>
</gene>
<dbReference type="AlphaFoldDB" id="A0AA38XSF0"/>
<dbReference type="EC" id="2.6.1.16" evidence="5"/>
<evidence type="ECO:0000256" key="10">
    <source>
        <dbReference type="ARBA" id="ARBA00022737"/>
    </source>
</evidence>
<dbReference type="GO" id="GO:0006047">
    <property type="term" value="P:UDP-N-acetylglucosamine metabolic process"/>
    <property type="evidence" value="ECO:0007669"/>
    <property type="project" value="TreeGrafter"/>
</dbReference>
<evidence type="ECO:0000256" key="13">
    <source>
        <dbReference type="ARBA" id="ARBA00033302"/>
    </source>
</evidence>
<dbReference type="NCBIfam" id="TIGR01135">
    <property type="entry name" value="glmS"/>
    <property type="match status" value="1"/>
</dbReference>
<evidence type="ECO:0000256" key="4">
    <source>
        <dbReference type="ARBA" id="ARBA00004775"/>
    </source>
</evidence>
<dbReference type="SUPFAM" id="SSF53697">
    <property type="entry name" value="SIS domain"/>
    <property type="match status" value="1"/>
</dbReference>
<dbReference type="GO" id="GO:0004360">
    <property type="term" value="F:glutamine-fructose-6-phosphate transaminase (isomerizing) activity"/>
    <property type="evidence" value="ECO:0007669"/>
    <property type="project" value="UniProtKB-EC"/>
</dbReference>
<sequence length="612" mass="66398">MCGIVGAIAGRDVVPLLIEGLKRLEYRGYDSSGIAVIDQAERPDVRRVRRTGRVSEMATAAEAEGFNASLGIGHTRWATHGGVTEANAHPHISHGVALVHNGIIENHEEQREKLRTLGYTFESQTDTEVIAHLIHHHLKNGDDLLVALQHTVKELTGAYALAVVSRAEPERFVCARMGCPLLVGLGEGENFVASDVSAVLSATRKVIFLEEGDTAEIRRDGVSIFDGNDQPIERDVHLSDVSLASLELGPYRHFMQKEIHEQPRALGDTIEAAIDAGGFPAELFGRNAEAVLSGIEGVQILACGTSYYSGLTARYWIEAIAGLPCSVEIASEYRYRAAYANPKHLIVTISQSGETLDTMEALKYAKSLGHKHTLSICNVPESAIPRASELVCYTRAGAEIGVASTKAFTTQLAALFQLTVVLGKLHGRVDAAQEADYLEQLRFLPGSVQHALNMEPQIAAWAERFARKSSALFLGRGLHYPIALEGALKLKEISYIHAEAYPAGELKHGPLALVDEDMPVVVIAPNDSLLEKVKSNMQEVRARGGELFVFADQDSNFNASEGVHVIRTPRHAGVLSPVVHTIPVQLLAYHTALARGTDVDKPRNLAKSVTVE</sequence>
<dbReference type="Pfam" id="PF01380">
    <property type="entry name" value="SIS"/>
    <property type="match status" value="2"/>
</dbReference>
<dbReference type="GO" id="GO:0097367">
    <property type="term" value="F:carbohydrate derivative binding"/>
    <property type="evidence" value="ECO:0007669"/>
    <property type="project" value="InterPro"/>
</dbReference>
<dbReference type="InterPro" id="IPR005855">
    <property type="entry name" value="GFAT"/>
</dbReference>
<dbReference type="GO" id="GO:0005829">
    <property type="term" value="C:cytosol"/>
    <property type="evidence" value="ECO:0007669"/>
    <property type="project" value="TreeGrafter"/>
</dbReference>
<organism evidence="16">
    <name type="scientific">Knufia peltigerae</name>
    <dbReference type="NCBI Taxonomy" id="1002370"/>
    <lineage>
        <taxon>Eukaryota</taxon>
        <taxon>Fungi</taxon>
        <taxon>Dikarya</taxon>
        <taxon>Ascomycota</taxon>
        <taxon>Pezizomycotina</taxon>
        <taxon>Eurotiomycetes</taxon>
        <taxon>Chaetothyriomycetidae</taxon>
        <taxon>Chaetothyriales</taxon>
        <taxon>Trichomeriaceae</taxon>
        <taxon>Knufia</taxon>
    </lineage>
</organism>
<evidence type="ECO:0000259" key="15">
    <source>
        <dbReference type="PROSITE" id="PS51464"/>
    </source>
</evidence>
<dbReference type="InterPro" id="IPR029055">
    <property type="entry name" value="Ntn_hydrolases_N"/>
</dbReference>
<dbReference type="CDD" id="cd05009">
    <property type="entry name" value="SIS_GlmS_GlmD_2"/>
    <property type="match status" value="1"/>
</dbReference>
<dbReference type="EMBL" id="JAPDRN010000128">
    <property type="protein sequence ID" value="KAJ9619993.1"/>
    <property type="molecule type" value="Genomic_DNA"/>
</dbReference>
<dbReference type="Gene3D" id="3.60.20.10">
    <property type="entry name" value="Glutamine Phosphoribosylpyrophosphate, subunit 1, domain 1"/>
    <property type="match status" value="1"/>
</dbReference>
<proteinExistence type="inferred from homology"/>
<dbReference type="GO" id="GO:0006002">
    <property type="term" value="P:fructose 6-phosphate metabolic process"/>
    <property type="evidence" value="ECO:0007669"/>
    <property type="project" value="TreeGrafter"/>
</dbReference>
<keyword evidence="10" id="KW-0677">Repeat</keyword>
<dbReference type="SUPFAM" id="SSF56235">
    <property type="entry name" value="N-terminal nucleophile aminohydrolases (Ntn hydrolases)"/>
    <property type="match status" value="1"/>
</dbReference>
<dbReference type="InterPro" id="IPR001347">
    <property type="entry name" value="SIS_dom"/>
</dbReference>
<evidence type="ECO:0000256" key="8">
    <source>
        <dbReference type="ARBA" id="ARBA00022576"/>
    </source>
</evidence>
<dbReference type="Pfam" id="PF13522">
    <property type="entry name" value="GATase_6"/>
    <property type="match status" value="1"/>
</dbReference>
<evidence type="ECO:0000256" key="2">
    <source>
        <dbReference type="ARBA" id="ARBA00003267"/>
    </source>
</evidence>
<feature type="domain" description="SIS" evidence="15">
    <location>
        <begin position="287"/>
        <end position="428"/>
    </location>
</feature>
<dbReference type="FunFam" id="3.40.50.10490:FF:000002">
    <property type="entry name" value="Glutamine--fructose-6-phosphate aminotransferase [isomerizing]"/>
    <property type="match status" value="1"/>
</dbReference>
<comment type="subcellular location">
    <subcellularLocation>
        <location evidence="3">Cytoplasm</location>
    </subcellularLocation>
</comment>
<keyword evidence="9" id="KW-0808">Transferase</keyword>
<feature type="domain" description="Glutamine amidotransferase type-2" evidence="14">
    <location>
        <begin position="2"/>
        <end position="220"/>
    </location>
</feature>
<dbReference type="InterPro" id="IPR047084">
    <property type="entry name" value="GFAT_N"/>
</dbReference>
<evidence type="ECO:0000256" key="12">
    <source>
        <dbReference type="ARBA" id="ARBA00029805"/>
    </source>
</evidence>
<dbReference type="HAMAP" id="MF_00164">
    <property type="entry name" value="GlmS"/>
    <property type="match status" value="1"/>
</dbReference>
<evidence type="ECO:0000256" key="11">
    <source>
        <dbReference type="ARBA" id="ARBA00022962"/>
    </source>
</evidence>